<accession>A0AAF1BPS8</accession>
<reference evidence="3" key="1">
    <citation type="submission" date="2023-10" db="EMBL/GenBank/DDBJ databases">
        <authorList>
            <person name="Noh H."/>
        </authorList>
    </citation>
    <scope>NUCLEOTIDE SEQUENCE</scope>
    <source>
        <strain evidence="3">DUCC4014</strain>
    </source>
</reference>
<evidence type="ECO:0000313" key="3">
    <source>
        <dbReference type="EMBL" id="WOO79783.1"/>
    </source>
</evidence>
<name>A0AAF1BPS8_9TREE</name>
<dbReference type="EMBL" id="CP086715">
    <property type="protein sequence ID" value="WOO79783.1"/>
    <property type="molecule type" value="Genomic_DNA"/>
</dbReference>
<feature type="region of interest" description="Disordered" evidence="2">
    <location>
        <begin position="1"/>
        <end position="44"/>
    </location>
</feature>
<dbReference type="Proteomes" id="UP000827549">
    <property type="component" value="Chromosome 2"/>
</dbReference>
<sequence length="172" mass="19167">MPKDNGQNTRKGDHSPYKRPNATTKDEKPKMLGGHQPTNGPPAGVDAITYYQGEVRRLKVGHQHASIVLKGAVDGLHDANKVLKKTASAKDEVWEDCCLPCFKRAGDAHLEAVAASQNWFKSVKSAMDAYHAAAMELEEAETRLKEAFQRRHSLKKINNTFHTYLCKSGRRL</sequence>
<evidence type="ECO:0000256" key="2">
    <source>
        <dbReference type="SAM" id="MobiDB-lite"/>
    </source>
</evidence>
<keyword evidence="1" id="KW-0175">Coiled coil</keyword>
<evidence type="ECO:0000313" key="4">
    <source>
        <dbReference type="Proteomes" id="UP000827549"/>
    </source>
</evidence>
<dbReference type="GeneID" id="87806543"/>
<dbReference type="AlphaFoldDB" id="A0AAF1BPS8"/>
<keyword evidence="4" id="KW-1185">Reference proteome</keyword>
<gene>
    <name evidence="3" type="ORF">LOC62_02G003299</name>
</gene>
<dbReference type="RefSeq" id="XP_062625815.1">
    <property type="nucleotide sequence ID" value="XM_062769831.1"/>
</dbReference>
<proteinExistence type="predicted"/>
<organism evidence="3 4">
    <name type="scientific">Vanrija pseudolonga</name>
    <dbReference type="NCBI Taxonomy" id="143232"/>
    <lineage>
        <taxon>Eukaryota</taxon>
        <taxon>Fungi</taxon>
        <taxon>Dikarya</taxon>
        <taxon>Basidiomycota</taxon>
        <taxon>Agaricomycotina</taxon>
        <taxon>Tremellomycetes</taxon>
        <taxon>Trichosporonales</taxon>
        <taxon>Trichosporonaceae</taxon>
        <taxon>Vanrija</taxon>
    </lineage>
</organism>
<feature type="coiled-coil region" evidence="1">
    <location>
        <begin position="123"/>
        <end position="157"/>
    </location>
</feature>
<protein>
    <submittedName>
        <fullName evidence="3">Uncharacterized protein</fullName>
    </submittedName>
</protein>
<evidence type="ECO:0000256" key="1">
    <source>
        <dbReference type="SAM" id="Coils"/>
    </source>
</evidence>